<protein>
    <submittedName>
        <fullName evidence="2">Uncharacterized protein</fullName>
    </submittedName>
</protein>
<proteinExistence type="predicted"/>
<feature type="compositionally biased region" description="Basic and acidic residues" evidence="1">
    <location>
        <begin position="159"/>
        <end position="172"/>
    </location>
</feature>
<dbReference type="OrthoDB" id="1305418at2759"/>
<name>A0A067L9H1_JATCU</name>
<dbReference type="AlphaFoldDB" id="A0A067L9H1"/>
<evidence type="ECO:0000313" key="3">
    <source>
        <dbReference type="Proteomes" id="UP000027138"/>
    </source>
</evidence>
<dbReference type="InterPro" id="IPR004252">
    <property type="entry name" value="Probable_transposase_24"/>
</dbReference>
<evidence type="ECO:0000256" key="1">
    <source>
        <dbReference type="SAM" id="MobiDB-lite"/>
    </source>
</evidence>
<dbReference type="EMBL" id="KK914237">
    <property type="protein sequence ID" value="KDP45111.1"/>
    <property type="molecule type" value="Genomic_DNA"/>
</dbReference>
<organism evidence="2 3">
    <name type="scientific">Jatropha curcas</name>
    <name type="common">Barbados nut</name>
    <dbReference type="NCBI Taxonomy" id="180498"/>
    <lineage>
        <taxon>Eukaryota</taxon>
        <taxon>Viridiplantae</taxon>
        <taxon>Streptophyta</taxon>
        <taxon>Embryophyta</taxon>
        <taxon>Tracheophyta</taxon>
        <taxon>Spermatophyta</taxon>
        <taxon>Magnoliopsida</taxon>
        <taxon>eudicotyledons</taxon>
        <taxon>Gunneridae</taxon>
        <taxon>Pentapetalae</taxon>
        <taxon>rosids</taxon>
        <taxon>fabids</taxon>
        <taxon>Malpighiales</taxon>
        <taxon>Euphorbiaceae</taxon>
        <taxon>Crotonoideae</taxon>
        <taxon>Jatropheae</taxon>
        <taxon>Jatropha</taxon>
    </lineage>
</organism>
<evidence type="ECO:0000313" key="2">
    <source>
        <dbReference type="EMBL" id="KDP45111.1"/>
    </source>
</evidence>
<dbReference type="Pfam" id="PF03004">
    <property type="entry name" value="Transposase_24"/>
    <property type="match status" value="1"/>
</dbReference>
<feature type="region of interest" description="Disordered" evidence="1">
    <location>
        <begin position="143"/>
        <end position="172"/>
    </location>
</feature>
<sequence length="172" mass="19292">MLKVAWEKLCALRYADFTYRMQKSDKKQQCVSEEIWESWQKAWKDPAFKRKCDIFARNRCRKTGDDGAGPSRHTGGSISAIEISRLLMSQLVTFTFTDHGAGTSSSDPPPTIDRDVSIALHQPLAFPLDPDTVNNTLVTPADTMTHPADTPANAMTQDGVKDRPRRFDFGPF</sequence>
<accession>A0A067L9H1</accession>
<gene>
    <name evidence="2" type="ORF">JCGZ_19986</name>
</gene>
<reference evidence="2 3" key="1">
    <citation type="journal article" date="2014" name="PLoS ONE">
        <title>Global Analysis of Gene Expression Profiles in Physic Nut (Jatropha curcas L.) Seedlings Exposed to Salt Stress.</title>
        <authorList>
            <person name="Zhang L."/>
            <person name="Zhang C."/>
            <person name="Wu P."/>
            <person name="Chen Y."/>
            <person name="Li M."/>
            <person name="Jiang H."/>
            <person name="Wu G."/>
        </authorList>
    </citation>
    <scope>NUCLEOTIDE SEQUENCE [LARGE SCALE GENOMIC DNA]</scope>
    <source>
        <strain evidence="3">cv. GZQX0401</strain>
        <tissue evidence="2">Young leaves</tissue>
    </source>
</reference>
<keyword evidence="3" id="KW-1185">Reference proteome</keyword>
<dbReference type="Proteomes" id="UP000027138">
    <property type="component" value="Unassembled WGS sequence"/>
</dbReference>